<dbReference type="eggNOG" id="ENOG502R4NE">
    <property type="taxonomic scope" value="Eukaryota"/>
</dbReference>
<organism evidence="3">
    <name type="scientific">Oryza barthii</name>
    <dbReference type="NCBI Taxonomy" id="65489"/>
    <lineage>
        <taxon>Eukaryota</taxon>
        <taxon>Viridiplantae</taxon>
        <taxon>Streptophyta</taxon>
        <taxon>Embryophyta</taxon>
        <taxon>Tracheophyta</taxon>
        <taxon>Spermatophyta</taxon>
        <taxon>Magnoliopsida</taxon>
        <taxon>Liliopsida</taxon>
        <taxon>Poales</taxon>
        <taxon>Poaceae</taxon>
        <taxon>BOP clade</taxon>
        <taxon>Oryzoideae</taxon>
        <taxon>Oryzeae</taxon>
        <taxon>Oryzinae</taxon>
        <taxon>Oryza</taxon>
    </lineage>
</organism>
<evidence type="ECO:0000313" key="4">
    <source>
        <dbReference type="Proteomes" id="UP000026960"/>
    </source>
</evidence>
<evidence type="ECO:0000256" key="2">
    <source>
        <dbReference type="SAM" id="Phobius"/>
    </source>
</evidence>
<evidence type="ECO:0000313" key="3">
    <source>
        <dbReference type="EnsemblPlants" id="OBART02G34200.1"/>
    </source>
</evidence>
<keyword evidence="4" id="KW-1185">Reference proteome</keyword>
<protein>
    <submittedName>
        <fullName evidence="3">Uncharacterized protein</fullName>
    </submittedName>
</protein>
<dbReference type="Gramene" id="OBART02G34200.1">
    <property type="protein sequence ID" value="OBART02G34200.1"/>
    <property type="gene ID" value="OBART02G34200"/>
</dbReference>
<keyword evidence="2" id="KW-0472">Membrane</keyword>
<feature type="region of interest" description="Disordered" evidence="1">
    <location>
        <begin position="1"/>
        <end position="25"/>
    </location>
</feature>
<proteinExistence type="predicted"/>
<name>A0A0D3FB17_9ORYZ</name>
<feature type="transmembrane region" description="Helical" evidence="2">
    <location>
        <begin position="54"/>
        <end position="77"/>
    </location>
</feature>
<dbReference type="Proteomes" id="UP000026960">
    <property type="component" value="Chromosome 2"/>
</dbReference>
<keyword evidence="2" id="KW-1133">Transmembrane helix</keyword>
<dbReference type="AlphaFoldDB" id="A0A0D3FB17"/>
<feature type="transmembrane region" description="Helical" evidence="2">
    <location>
        <begin position="30"/>
        <end position="48"/>
    </location>
</feature>
<dbReference type="PaxDb" id="65489-OBART02G34200.1"/>
<evidence type="ECO:0000256" key="1">
    <source>
        <dbReference type="SAM" id="MobiDB-lite"/>
    </source>
</evidence>
<reference evidence="3" key="2">
    <citation type="submission" date="2015-03" db="UniProtKB">
        <authorList>
            <consortium name="EnsemblPlants"/>
        </authorList>
    </citation>
    <scope>IDENTIFICATION</scope>
</reference>
<keyword evidence="2" id="KW-0812">Transmembrane</keyword>
<dbReference type="EnsemblPlants" id="OBART02G34200.1">
    <property type="protein sequence ID" value="OBART02G34200.1"/>
    <property type="gene ID" value="OBART02G34200"/>
</dbReference>
<accession>A0A0D3FB17</accession>
<sequence>MAPNDAGGVAKEAPGPRTERARRRPPMQRVYAFQFMLLGATAIIGAYAEPVSSLPRLFLALVIWLVGYLALFMGIMARD</sequence>
<dbReference type="HOGENOM" id="CLU_178812_0_0_1"/>
<reference evidence="3" key="1">
    <citation type="journal article" date="2009" name="Rice">
        <title>De Novo Next Generation Sequencing of Plant Genomes.</title>
        <authorList>
            <person name="Rounsley S."/>
            <person name="Marri P.R."/>
            <person name="Yu Y."/>
            <person name="He R."/>
            <person name="Sisneros N."/>
            <person name="Goicoechea J.L."/>
            <person name="Lee S.J."/>
            <person name="Angelova A."/>
            <person name="Kudrna D."/>
            <person name="Luo M."/>
            <person name="Affourtit J."/>
            <person name="Desany B."/>
            <person name="Knight J."/>
            <person name="Niazi F."/>
            <person name="Egholm M."/>
            <person name="Wing R.A."/>
        </authorList>
    </citation>
    <scope>NUCLEOTIDE SEQUENCE [LARGE SCALE GENOMIC DNA]</scope>
    <source>
        <strain evidence="3">cv. IRGC 105608</strain>
    </source>
</reference>